<dbReference type="InterPro" id="IPR051091">
    <property type="entry name" value="O-Glucosyltr/Glycosyltrsf_90"/>
</dbReference>
<dbReference type="InterPro" id="IPR006598">
    <property type="entry name" value="CAP10"/>
</dbReference>
<keyword evidence="2" id="KW-0472">Membrane</keyword>
<protein>
    <recommendedName>
        <fullName evidence="3">Glycosyl transferase CAP10 domain-containing protein</fullName>
    </recommendedName>
</protein>
<dbReference type="PANTHER" id="PTHR12203:SF118">
    <property type="entry name" value="BETA-1,2-XYLOSYLTRANSFERASE 1"/>
    <property type="match status" value="1"/>
</dbReference>
<sequence>MFARKRPLTRPHNHGPSHDQDLDDPVSRQDRRGSYDYFRRQPWLSRIMLHLRLSKDDPLAWLMLVFVVSFLMAGATLIDRDVFHGSTSGPAAVTAMRNSSIAVEKTWKSWSPFTFTLENTTETHPRSTIHTLQSIHPKLRPTSSSSIPRDKHGLRVLTLDQEFKAREHPIATLIREAEKKADQLDAKISSIRTLSDAEADYRSAFGMEPPRGFRKWYEFASKRSCITAPSLLSEAHLSVRPYLAYKPSLLRQRMDELVEKNKGTWYFDLGKRQGLGSDRRNKIQIGGGAVGDFRAHDVFELINPILPYIPDQLAGEDDLRLVFSVHDGPMAQSDWSLMDISRELAEAGLVWDETTLAAKEEQQQRHAYGWSMVCDPDSHLSRASKDRILNHEVAQNTSSLTEKSFIEDHVATYDYCHNPSLSKQHGMLIVNDRGPSPMVPVISYCKTTHNNDIMGVALDAMNKTLPAMAWKEKTIDKVVWRGSFTGAFHGEQFHWRNSQRERMVTLANNREDHMMDVLVQQGRKLKRKEYSLESLNERFLDIEPVGGAVQVSSEPRVGSNCQLTAAFSGPSFTCFMGAHLFASSHPKVCDQMLEEFTFGDMMTPETALKYKYTVDIDGNGWSSRFRRLLTSSSVILKSTIFPEWNSDILIPWYHYVPLKVDYSDLYDIMVYFAGSPDGQVKGHDDQAARIAQRGRAFAVDRWRWEDMQSYMLLTILEYQRVLSRDRQALDVSQIQDDVHARWKEMS</sequence>
<evidence type="ECO:0000256" key="1">
    <source>
        <dbReference type="SAM" id="MobiDB-lite"/>
    </source>
</evidence>
<dbReference type="EMBL" id="BLZA01000005">
    <property type="protein sequence ID" value="GHJ84047.1"/>
    <property type="molecule type" value="Genomic_DNA"/>
</dbReference>
<dbReference type="PANTHER" id="PTHR12203">
    <property type="entry name" value="KDEL LYS-ASP-GLU-LEU CONTAINING - RELATED"/>
    <property type="match status" value="1"/>
</dbReference>
<reference evidence="4" key="1">
    <citation type="submission" date="2020-07" db="EMBL/GenBank/DDBJ databases">
        <title>Draft Genome Sequence of a Deep-Sea Yeast, Naganishia (Cryptococcus) liquefaciens strain N6.</title>
        <authorList>
            <person name="Han Y.W."/>
            <person name="Kajitani R."/>
            <person name="Morimoto H."/>
            <person name="Parhat M."/>
            <person name="Tsubouchi H."/>
            <person name="Bakenova O."/>
            <person name="Ogata M."/>
            <person name="Argunhan B."/>
            <person name="Aoki R."/>
            <person name="Kajiwara S."/>
            <person name="Itoh T."/>
            <person name="Iwasaki H."/>
        </authorList>
    </citation>
    <scope>NUCLEOTIDE SEQUENCE</scope>
    <source>
        <strain evidence="4">N6</strain>
    </source>
</reference>
<dbReference type="AlphaFoldDB" id="A0A8H3TMW7"/>
<keyword evidence="5" id="KW-1185">Reference proteome</keyword>
<evidence type="ECO:0000313" key="4">
    <source>
        <dbReference type="EMBL" id="GHJ84047.1"/>
    </source>
</evidence>
<keyword evidence="2" id="KW-0812">Transmembrane</keyword>
<feature type="transmembrane region" description="Helical" evidence="2">
    <location>
        <begin position="59"/>
        <end position="78"/>
    </location>
</feature>
<evidence type="ECO:0000259" key="3">
    <source>
        <dbReference type="SMART" id="SM00672"/>
    </source>
</evidence>
<gene>
    <name evidence="4" type="ORF">NliqN6_0449</name>
</gene>
<comment type="caution">
    <text evidence="4">The sequence shown here is derived from an EMBL/GenBank/DDBJ whole genome shotgun (WGS) entry which is preliminary data.</text>
</comment>
<evidence type="ECO:0000313" key="5">
    <source>
        <dbReference type="Proteomes" id="UP000620104"/>
    </source>
</evidence>
<feature type="compositionally biased region" description="Basic and acidic residues" evidence="1">
    <location>
        <begin position="16"/>
        <end position="28"/>
    </location>
</feature>
<feature type="region of interest" description="Disordered" evidence="1">
    <location>
        <begin position="1"/>
        <end position="28"/>
    </location>
</feature>
<dbReference type="Proteomes" id="UP000620104">
    <property type="component" value="Unassembled WGS sequence"/>
</dbReference>
<dbReference type="Pfam" id="PF05686">
    <property type="entry name" value="Glyco_transf_90"/>
    <property type="match status" value="1"/>
</dbReference>
<dbReference type="SMART" id="SM00672">
    <property type="entry name" value="CAP10"/>
    <property type="match status" value="1"/>
</dbReference>
<organism evidence="4 5">
    <name type="scientific">Naganishia liquefaciens</name>
    <dbReference type="NCBI Taxonomy" id="104408"/>
    <lineage>
        <taxon>Eukaryota</taxon>
        <taxon>Fungi</taxon>
        <taxon>Dikarya</taxon>
        <taxon>Basidiomycota</taxon>
        <taxon>Agaricomycotina</taxon>
        <taxon>Tremellomycetes</taxon>
        <taxon>Filobasidiales</taxon>
        <taxon>Filobasidiaceae</taxon>
        <taxon>Naganishia</taxon>
    </lineage>
</organism>
<proteinExistence type="predicted"/>
<dbReference type="OrthoDB" id="541052at2759"/>
<evidence type="ECO:0000256" key="2">
    <source>
        <dbReference type="SAM" id="Phobius"/>
    </source>
</evidence>
<feature type="domain" description="Glycosyl transferase CAP10" evidence="3">
    <location>
        <begin position="405"/>
        <end position="719"/>
    </location>
</feature>
<accession>A0A8H3TMW7</accession>
<name>A0A8H3TMW7_9TREE</name>
<keyword evidence="2" id="KW-1133">Transmembrane helix</keyword>
<feature type="compositionally biased region" description="Basic residues" evidence="1">
    <location>
        <begin position="1"/>
        <end position="15"/>
    </location>
</feature>